<dbReference type="RefSeq" id="WP_091188270.1">
    <property type="nucleotide sequence ID" value="NZ_FOMT01000004.1"/>
</dbReference>
<evidence type="ECO:0000313" key="3">
    <source>
        <dbReference type="Proteomes" id="UP000198855"/>
    </source>
</evidence>
<reference evidence="3" key="1">
    <citation type="submission" date="2016-10" db="EMBL/GenBank/DDBJ databases">
        <authorList>
            <person name="Varghese N."/>
            <person name="Submissions S."/>
        </authorList>
    </citation>
    <scope>NUCLEOTIDE SEQUENCE [LARGE SCALE GENOMIC DNA]</scope>
    <source>
        <strain evidence="3">CGMCC 1.10784</strain>
    </source>
</reference>
<organism evidence="2 3">
    <name type="scientific">Paenibacillus catalpae</name>
    <dbReference type="NCBI Taxonomy" id="1045775"/>
    <lineage>
        <taxon>Bacteria</taxon>
        <taxon>Bacillati</taxon>
        <taxon>Bacillota</taxon>
        <taxon>Bacilli</taxon>
        <taxon>Bacillales</taxon>
        <taxon>Paenibacillaceae</taxon>
        <taxon>Paenibacillus</taxon>
    </lineage>
</organism>
<feature type="transmembrane region" description="Helical" evidence="1">
    <location>
        <begin position="61"/>
        <end position="78"/>
    </location>
</feature>
<feature type="transmembrane region" description="Helical" evidence="1">
    <location>
        <begin position="31"/>
        <end position="49"/>
    </location>
</feature>
<evidence type="ECO:0000313" key="2">
    <source>
        <dbReference type="EMBL" id="SFE79151.1"/>
    </source>
</evidence>
<feature type="transmembrane region" description="Helical" evidence="1">
    <location>
        <begin position="6"/>
        <end position="22"/>
    </location>
</feature>
<evidence type="ECO:0000256" key="1">
    <source>
        <dbReference type="SAM" id="Phobius"/>
    </source>
</evidence>
<accession>A0A1I2DFL9</accession>
<dbReference type="Proteomes" id="UP000198855">
    <property type="component" value="Unassembled WGS sequence"/>
</dbReference>
<dbReference type="STRING" id="1045775.SAMN05216378_4086"/>
<dbReference type="OrthoDB" id="2595166at2"/>
<sequence length="105" mass="12454">MLMIIAILVAAIYFTLLSFNRLKKLAAWMKWLLFVILLIYLCDGIYVSVKHFNPDKLMESLISAFSMGLLAAGVHYLFKRRRAREKNWSLNDYPIEYRKLPLKRR</sequence>
<protein>
    <submittedName>
        <fullName evidence="2">Uncharacterized protein</fullName>
    </submittedName>
</protein>
<gene>
    <name evidence="2" type="ORF">SAMN05216378_4086</name>
</gene>
<keyword evidence="1" id="KW-0812">Transmembrane</keyword>
<keyword evidence="3" id="KW-1185">Reference proteome</keyword>
<keyword evidence="1" id="KW-1133">Transmembrane helix</keyword>
<keyword evidence="1" id="KW-0472">Membrane</keyword>
<dbReference type="AlphaFoldDB" id="A0A1I2DFL9"/>
<proteinExistence type="predicted"/>
<dbReference type="EMBL" id="FOMT01000004">
    <property type="protein sequence ID" value="SFE79151.1"/>
    <property type="molecule type" value="Genomic_DNA"/>
</dbReference>
<name>A0A1I2DFL9_9BACL</name>